<evidence type="ECO:0000313" key="1">
    <source>
        <dbReference type="EMBL" id="OTP76434.1"/>
    </source>
</evidence>
<name>A0A242MZ77_CABSO</name>
<dbReference type="Proteomes" id="UP000195221">
    <property type="component" value="Unassembled WGS sequence"/>
</dbReference>
<reference evidence="1 2" key="1">
    <citation type="submission" date="2017-03" db="EMBL/GenBank/DDBJ databases">
        <title>Genome analysis of strain PAMC 26577.</title>
        <authorList>
            <person name="Oh H.-M."/>
            <person name="Yang J.-A."/>
        </authorList>
    </citation>
    <scope>NUCLEOTIDE SEQUENCE [LARGE SCALE GENOMIC DNA]</scope>
    <source>
        <strain evidence="1 2">PAMC 26577</strain>
    </source>
</reference>
<comment type="caution">
    <text evidence="1">The sequence shown here is derived from an EMBL/GenBank/DDBJ whole genome shotgun (WGS) entry which is preliminary data.</text>
</comment>
<proteinExistence type="predicted"/>
<evidence type="ECO:0000313" key="2">
    <source>
        <dbReference type="Proteomes" id="UP000195221"/>
    </source>
</evidence>
<accession>A0A242MZ77</accession>
<organism evidence="1 2">
    <name type="scientific">Caballeronia sordidicola</name>
    <name type="common">Burkholderia sordidicola</name>
    <dbReference type="NCBI Taxonomy" id="196367"/>
    <lineage>
        <taxon>Bacteria</taxon>
        <taxon>Pseudomonadati</taxon>
        <taxon>Pseudomonadota</taxon>
        <taxon>Betaproteobacteria</taxon>
        <taxon>Burkholderiales</taxon>
        <taxon>Burkholderiaceae</taxon>
        <taxon>Caballeronia</taxon>
    </lineage>
</organism>
<gene>
    <name evidence="1" type="ORF">PAMC26577_11120</name>
</gene>
<protein>
    <submittedName>
        <fullName evidence="1">L-arabinolactonase</fullName>
    </submittedName>
</protein>
<sequence length="20" mass="2371">MYRCRTAARASCTRRIVPCR</sequence>
<dbReference type="EMBL" id="NBTZ01000037">
    <property type="protein sequence ID" value="OTP76434.1"/>
    <property type="molecule type" value="Genomic_DNA"/>
</dbReference>
<dbReference type="AlphaFoldDB" id="A0A242MZ77"/>